<comment type="caution">
    <text evidence="2">The sequence shown here is derived from an EMBL/GenBank/DDBJ whole genome shotgun (WGS) entry which is preliminary data.</text>
</comment>
<accession>A0ABN2SN81</accession>
<reference evidence="2 3" key="1">
    <citation type="journal article" date="2019" name="Int. J. Syst. Evol. Microbiol.">
        <title>The Global Catalogue of Microorganisms (GCM) 10K type strain sequencing project: providing services to taxonomists for standard genome sequencing and annotation.</title>
        <authorList>
            <consortium name="The Broad Institute Genomics Platform"/>
            <consortium name="The Broad Institute Genome Sequencing Center for Infectious Disease"/>
            <person name="Wu L."/>
            <person name="Ma J."/>
        </authorList>
    </citation>
    <scope>NUCLEOTIDE SEQUENCE [LARGE SCALE GENOMIC DNA]</scope>
    <source>
        <strain evidence="2 3">JCM 15313</strain>
    </source>
</reference>
<feature type="region of interest" description="Disordered" evidence="1">
    <location>
        <begin position="1"/>
        <end position="26"/>
    </location>
</feature>
<evidence type="ECO:0000313" key="3">
    <source>
        <dbReference type="Proteomes" id="UP001501585"/>
    </source>
</evidence>
<dbReference type="EMBL" id="BAAAPC010000005">
    <property type="protein sequence ID" value="GAA1989681.1"/>
    <property type="molecule type" value="Genomic_DNA"/>
</dbReference>
<protein>
    <submittedName>
        <fullName evidence="2">Uncharacterized protein</fullName>
    </submittedName>
</protein>
<proteinExistence type="predicted"/>
<keyword evidence="3" id="KW-1185">Reference proteome</keyword>
<sequence length="54" mass="5943">MLTPWSDSNDTKVCRSSRAVHSSGGSPEILQARAQEGPLCAVWACPLPRFRTDR</sequence>
<organism evidence="2 3">
    <name type="scientific">Nocardiopsis rhodophaea</name>
    <dbReference type="NCBI Taxonomy" id="280238"/>
    <lineage>
        <taxon>Bacteria</taxon>
        <taxon>Bacillati</taxon>
        <taxon>Actinomycetota</taxon>
        <taxon>Actinomycetes</taxon>
        <taxon>Streptosporangiales</taxon>
        <taxon>Nocardiopsidaceae</taxon>
        <taxon>Nocardiopsis</taxon>
    </lineage>
</organism>
<evidence type="ECO:0000256" key="1">
    <source>
        <dbReference type="SAM" id="MobiDB-lite"/>
    </source>
</evidence>
<evidence type="ECO:0000313" key="2">
    <source>
        <dbReference type="EMBL" id="GAA1989681.1"/>
    </source>
</evidence>
<dbReference type="Proteomes" id="UP001501585">
    <property type="component" value="Unassembled WGS sequence"/>
</dbReference>
<name>A0ABN2SN81_9ACTN</name>
<gene>
    <name evidence="2" type="ORF">GCM10009799_14270</name>
</gene>